<organism evidence="1 2">
    <name type="scientific">Alienimonas californiensis</name>
    <dbReference type="NCBI Taxonomy" id="2527989"/>
    <lineage>
        <taxon>Bacteria</taxon>
        <taxon>Pseudomonadati</taxon>
        <taxon>Planctomycetota</taxon>
        <taxon>Planctomycetia</taxon>
        <taxon>Planctomycetales</taxon>
        <taxon>Planctomycetaceae</taxon>
        <taxon>Alienimonas</taxon>
    </lineage>
</organism>
<sequence>MFGNARGDGLKQVPLQTRRPALHELAGAAVHRQSVVEAPRAASGGGVVRLGLIGSATAYETCVPS</sequence>
<keyword evidence="2" id="KW-1185">Reference proteome</keyword>
<dbReference type="AlphaFoldDB" id="A0A517P4G0"/>
<proteinExistence type="predicted"/>
<protein>
    <submittedName>
        <fullName evidence="1">Uncharacterized protein</fullName>
    </submittedName>
</protein>
<evidence type="ECO:0000313" key="2">
    <source>
        <dbReference type="Proteomes" id="UP000318741"/>
    </source>
</evidence>
<accession>A0A517P4G0</accession>
<gene>
    <name evidence="1" type="ORF">CA12_03140</name>
</gene>
<dbReference type="Proteomes" id="UP000318741">
    <property type="component" value="Chromosome"/>
</dbReference>
<dbReference type="EMBL" id="CP036265">
    <property type="protein sequence ID" value="QDT14243.1"/>
    <property type="molecule type" value="Genomic_DNA"/>
</dbReference>
<evidence type="ECO:0000313" key="1">
    <source>
        <dbReference type="EMBL" id="QDT14243.1"/>
    </source>
</evidence>
<reference evidence="1 2" key="1">
    <citation type="submission" date="2019-02" db="EMBL/GenBank/DDBJ databases">
        <title>Deep-cultivation of Planctomycetes and their phenomic and genomic characterization uncovers novel biology.</title>
        <authorList>
            <person name="Wiegand S."/>
            <person name="Jogler M."/>
            <person name="Boedeker C."/>
            <person name="Pinto D."/>
            <person name="Vollmers J."/>
            <person name="Rivas-Marin E."/>
            <person name="Kohn T."/>
            <person name="Peeters S.H."/>
            <person name="Heuer A."/>
            <person name="Rast P."/>
            <person name="Oberbeckmann S."/>
            <person name="Bunk B."/>
            <person name="Jeske O."/>
            <person name="Meyerdierks A."/>
            <person name="Storesund J.E."/>
            <person name="Kallscheuer N."/>
            <person name="Luecker S."/>
            <person name="Lage O.M."/>
            <person name="Pohl T."/>
            <person name="Merkel B.J."/>
            <person name="Hornburger P."/>
            <person name="Mueller R.-W."/>
            <person name="Bruemmer F."/>
            <person name="Labrenz M."/>
            <person name="Spormann A.M."/>
            <person name="Op den Camp H."/>
            <person name="Overmann J."/>
            <person name="Amann R."/>
            <person name="Jetten M.S.M."/>
            <person name="Mascher T."/>
            <person name="Medema M.H."/>
            <person name="Devos D.P."/>
            <person name="Kaster A.-K."/>
            <person name="Ovreas L."/>
            <person name="Rohde M."/>
            <person name="Galperin M.Y."/>
            <person name="Jogler C."/>
        </authorList>
    </citation>
    <scope>NUCLEOTIDE SEQUENCE [LARGE SCALE GENOMIC DNA]</scope>
    <source>
        <strain evidence="1 2">CA12</strain>
    </source>
</reference>
<dbReference type="KEGG" id="acaf:CA12_03140"/>
<name>A0A517P4G0_9PLAN</name>